<gene>
    <name evidence="2" type="ORF">LTR77_004090</name>
</gene>
<evidence type="ECO:0000313" key="2">
    <source>
        <dbReference type="EMBL" id="KAK5170946.1"/>
    </source>
</evidence>
<evidence type="ECO:0000313" key="3">
    <source>
        <dbReference type="Proteomes" id="UP001337655"/>
    </source>
</evidence>
<dbReference type="AlphaFoldDB" id="A0AAV9PCM1"/>
<feature type="region of interest" description="Disordered" evidence="1">
    <location>
        <begin position="57"/>
        <end position="132"/>
    </location>
</feature>
<sequence>MPALRPLQPLAPAPPRLLNPDPEAEPDRFSELPPEIRNVIYKYVLADVELHITPVLQPGQALPKPPSPKSDRTLPPLPALHQPLSQISRTPSQSSTTSSDPNSHPPSLTTNRPPPPNQSTLAPILDKRRTYPNPHPLALTSRLIRNETIPLLHQHCPVHCTINEMDFTPLLAFHSRIPPSDLKYLQRNPNLVITLVTTQDKELGALDSMRKWLHWRADQHRCQPDWRYEGSRPSSRVGNDLRRRLKRMVEKGKKAEMEKILRAMKVDAVVNDLWREAELFCNAFKRLVRSYASALSVLG</sequence>
<feature type="region of interest" description="Disordered" evidence="1">
    <location>
        <begin position="1"/>
        <end position="33"/>
    </location>
</feature>
<proteinExistence type="predicted"/>
<dbReference type="GeneID" id="89925436"/>
<accession>A0AAV9PCM1</accession>
<evidence type="ECO:0000256" key="1">
    <source>
        <dbReference type="SAM" id="MobiDB-lite"/>
    </source>
</evidence>
<dbReference type="RefSeq" id="XP_064659974.1">
    <property type="nucleotide sequence ID" value="XM_064801344.1"/>
</dbReference>
<comment type="caution">
    <text evidence="2">The sequence shown here is derived from an EMBL/GenBank/DDBJ whole genome shotgun (WGS) entry which is preliminary data.</text>
</comment>
<organism evidence="2 3">
    <name type="scientific">Saxophila tyrrhenica</name>
    <dbReference type="NCBI Taxonomy" id="1690608"/>
    <lineage>
        <taxon>Eukaryota</taxon>
        <taxon>Fungi</taxon>
        <taxon>Dikarya</taxon>
        <taxon>Ascomycota</taxon>
        <taxon>Pezizomycotina</taxon>
        <taxon>Dothideomycetes</taxon>
        <taxon>Dothideomycetidae</taxon>
        <taxon>Mycosphaerellales</taxon>
        <taxon>Extremaceae</taxon>
        <taxon>Saxophila</taxon>
    </lineage>
</organism>
<name>A0AAV9PCM1_9PEZI</name>
<keyword evidence="3" id="KW-1185">Reference proteome</keyword>
<reference evidence="2 3" key="1">
    <citation type="submission" date="2023-08" db="EMBL/GenBank/DDBJ databases">
        <title>Black Yeasts Isolated from many extreme environments.</title>
        <authorList>
            <person name="Coleine C."/>
            <person name="Stajich J.E."/>
            <person name="Selbmann L."/>
        </authorList>
    </citation>
    <scope>NUCLEOTIDE SEQUENCE [LARGE SCALE GENOMIC DNA]</scope>
    <source>
        <strain evidence="2 3">CCFEE 5935</strain>
    </source>
</reference>
<dbReference type="EMBL" id="JAVRRT010000006">
    <property type="protein sequence ID" value="KAK5170946.1"/>
    <property type="molecule type" value="Genomic_DNA"/>
</dbReference>
<protein>
    <submittedName>
        <fullName evidence="2">Uncharacterized protein</fullName>
    </submittedName>
</protein>
<feature type="compositionally biased region" description="Low complexity" evidence="1">
    <location>
        <begin position="85"/>
        <end position="111"/>
    </location>
</feature>
<dbReference type="Proteomes" id="UP001337655">
    <property type="component" value="Unassembled WGS sequence"/>
</dbReference>